<reference evidence="1 2" key="1">
    <citation type="submission" date="2019-02" db="EMBL/GenBank/DDBJ databases">
        <title>Deep-cultivation of Planctomycetes and their phenomic and genomic characterization uncovers novel biology.</title>
        <authorList>
            <person name="Wiegand S."/>
            <person name="Jogler M."/>
            <person name="Boedeker C."/>
            <person name="Pinto D."/>
            <person name="Vollmers J."/>
            <person name="Rivas-Marin E."/>
            <person name="Kohn T."/>
            <person name="Peeters S.H."/>
            <person name="Heuer A."/>
            <person name="Rast P."/>
            <person name="Oberbeckmann S."/>
            <person name="Bunk B."/>
            <person name="Jeske O."/>
            <person name="Meyerdierks A."/>
            <person name="Storesund J.E."/>
            <person name="Kallscheuer N."/>
            <person name="Luecker S."/>
            <person name="Lage O.M."/>
            <person name="Pohl T."/>
            <person name="Merkel B.J."/>
            <person name="Hornburger P."/>
            <person name="Mueller R.-W."/>
            <person name="Bruemmer F."/>
            <person name="Labrenz M."/>
            <person name="Spormann A.M."/>
            <person name="Op Den Camp H."/>
            <person name="Overmann J."/>
            <person name="Amann R."/>
            <person name="Jetten M.S.M."/>
            <person name="Mascher T."/>
            <person name="Medema M.H."/>
            <person name="Devos D.P."/>
            <person name="Kaster A.-K."/>
            <person name="Ovreas L."/>
            <person name="Rohde M."/>
            <person name="Galperin M.Y."/>
            <person name="Jogler C."/>
        </authorList>
    </citation>
    <scope>NUCLEOTIDE SEQUENCE [LARGE SCALE GENOMIC DNA]</scope>
    <source>
        <strain evidence="1 2">KOR42</strain>
    </source>
</reference>
<dbReference type="AlphaFoldDB" id="A0A5C5UTQ6"/>
<organism evidence="1 2">
    <name type="scientific">Thalassoglobus neptunius</name>
    <dbReference type="NCBI Taxonomy" id="1938619"/>
    <lineage>
        <taxon>Bacteria</taxon>
        <taxon>Pseudomonadati</taxon>
        <taxon>Planctomycetota</taxon>
        <taxon>Planctomycetia</taxon>
        <taxon>Planctomycetales</taxon>
        <taxon>Planctomycetaceae</taxon>
        <taxon>Thalassoglobus</taxon>
    </lineage>
</organism>
<sequence>MQESTERWSIRCCRCDNSRSLWEAGGIRWGKMSVGNVQRTLVWCRVCRELTTAAVERSDASAARETKFREN</sequence>
<dbReference type="EMBL" id="SIHI01000131">
    <property type="protein sequence ID" value="TWT29249.1"/>
    <property type="molecule type" value="Genomic_DNA"/>
</dbReference>
<dbReference type="Proteomes" id="UP000317243">
    <property type="component" value="Unassembled WGS sequence"/>
</dbReference>
<accession>A0A5C5UTQ6</accession>
<proteinExistence type="predicted"/>
<comment type="caution">
    <text evidence="1">The sequence shown here is derived from an EMBL/GenBank/DDBJ whole genome shotgun (WGS) entry which is preliminary data.</text>
</comment>
<keyword evidence="2" id="KW-1185">Reference proteome</keyword>
<evidence type="ECO:0000313" key="2">
    <source>
        <dbReference type="Proteomes" id="UP000317243"/>
    </source>
</evidence>
<evidence type="ECO:0000313" key="1">
    <source>
        <dbReference type="EMBL" id="TWT29249.1"/>
    </source>
</evidence>
<gene>
    <name evidence="1" type="ORF">KOR42_55420</name>
</gene>
<protein>
    <submittedName>
        <fullName evidence="1">Uncharacterized protein</fullName>
    </submittedName>
</protein>
<name>A0A5C5UTQ6_9PLAN</name>